<dbReference type="Pfam" id="PF01061">
    <property type="entry name" value="ABC2_membrane"/>
    <property type="match status" value="1"/>
</dbReference>
<comment type="similarity">
    <text evidence="2">Belongs to the ABC-2 integral membrane protein family.</text>
</comment>
<accession>A0ABX1SI77</accession>
<dbReference type="InterPro" id="IPR013525">
    <property type="entry name" value="ABC2_TM"/>
</dbReference>
<evidence type="ECO:0000256" key="5">
    <source>
        <dbReference type="ARBA" id="ARBA00022692"/>
    </source>
</evidence>
<evidence type="ECO:0000259" key="9">
    <source>
        <dbReference type="Pfam" id="PF01061"/>
    </source>
</evidence>
<organism evidence="10 11">
    <name type="scientific">Pseudonocardia acidicola</name>
    <dbReference type="NCBI Taxonomy" id="2724939"/>
    <lineage>
        <taxon>Bacteria</taxon>
        <taxon>Bacillati</taxon>
        <taxon>Actinomycetota</taxon>
        <taxon>Actinomycetes</taxon>
        <taxon>Pseudonocardiales</taxon>
        <taxon>Pseudonocardiaceae</taxon>
        <taxon>Pseudonocardia</taxon>
    </lineage>
</organism>
<feature type="domain" description="ABC-2 type transporter transmembrane" evidence="9">
    <location>
        <begin position="80"/>
        <end position="286"/>
    </location>
</feature>
<comment type="caution">
    <text evidence="10">The sequence shown here is derived from an EMBL/GenBank/DDBJ whole genome shotgun (WGS) entry which is preliminary data.</text>
</comment>
<evidence type="ECO:0000256" key="3">
    <source>
        <dbReference type="ARBA" id="ARBA00022448"/>
    </source>
</evidence>
<proteinExistence type="inferred from homology"/>
<evidence type="ECO:0000256" key="2">
    <source>
        <dbReference type="ARBA" id="ARBA00007783"/>
    </source>
</evidence>
<evidence type="ECO:0000256" key="1">
    <source>
        <dbReference type="ARBA" id="ARBA00004651"/>
    </source>
</evidence>
<dbReference type="PANTHER" id="PTHR30413">
    <property type="entry name" value="INNER MEMBRANE TRANSPORT PERMEASE"/>
    <property type="match status" value="1"/>
</dbReference>
<comment type="subcellular location">
    <subcellularLocation>
        <location evidence="1">Cell membrane</location>
        <topology evidence="1">Multi-pass membrane protein</topology>
    </subcellularLocation>
</comment>
<dbReference type="Proteomes" id="UP000820669">
    <property type="component" value="Unassembled WGS sequence"/>
</dbReference>
<evidence type="ECO:0000256" key="8">
    <source>
        <dbReference type="SAM" id="Phobius"/>
    </source>
</evidence>
<evidence type="ECO:0000256" key="7">
    <source>
        <dbReference type="ARBA" id="ARBA00023136"/>
    </source>
</evidence>
<reference evidence="10 11" key="1">
    <citation type="submission" date="2020-04" db="EMBL/GenBank/DDBJ databases">
        <authorList>
            <person name="Klaysubun C."/>
            <person name="Duangmal K."/>
            <person name="Lipun K."/>
        </authorList>
    </citation>
    <scope>NUCLEOTIDE SEQUENCE [LARGE SCALE GENOMIC DNA]</scope>
    <source>
        <strain evidence="10 11">K10HN5</strain>
    </source>
</reference>
<feature type="transmembrane region" description="Helical" evidence="8">
    <location>
        <begin position="234"/>
        <end position="255"/>
    </location>
</feature>
<sequence>MIDSAVSRCTPGGRRIVALPPLVDGPQPAGTLAHVAVTVTEDGNRAGDAHPLVEAGPGPRSWQRAIVDLRQGWQQRSLWGYLGWQDIKQRYRRSVLGPLWITISMGVVATGMGILYAALFQQNIYTFLPYVATGLLIWNFINGCILEGSEVFIANEGLIKFLPAPLTLHVYRLVWRQTLFFLHNLVIWGILMIIFPRPLGWQLLLAIPAFGLLVLNGGWIAILSGIIATRFRDIPPIIASITQLVFFMTPIVWSYEQLRSSNNPAVAERARIAEINPVLHFIEILRRPLLGESFIGRYWIVVGVITVIGWAAALVCLRNYRSRVAYWV</sequence>
<keyword evidence="6 8" id="KW-1133">Transmembrane helix</keyword>
<feature type="transmembrane region" description="Helical" evidence="8">
    <location>
        <begin position="124"/>
        <end position="141"/>
    </location>
</feature>
<keyword evidence="3" id="KW-0813">Transport</keyword>
<name>A0ABX1SI77_9PSEU</name>
<evidence type="ECO:0000256" key="4">
    <source>
        <dbReference type="ARBA" id="ARBA00022475"/>
    </source>
</evidence>
<protein>
    <submittedName>
        <fullName evidence="10">ABC transporter permease</fullName>
    </submittedName>
</protein>
<evidence type="ECO:0000313" key="11">
    <source>
        <dbReference type="Proteomes" id="UP000820669"/>
    </source>
</evidence>
<feature type="transmembrane region" description="Helical" evidence="8">
    <location>
        <begin position="298"/>
        <end position="317"/>
    </location>
</feature>
<keyword evidence="7 8" id="KW-0472">Membrane</keyword>
<gene>
    <name evidence="10" type="ORF">HF526_28925</name>
</gene>
<feature type="transmembrane region" description="Helical" evidence="8">
    <location>
        <begin position="178"/>
        <end position="195"/>
    </location>
</feature>
<keyword evidence="5 8" id="KW-0812">Transmembrane</keyword>
<evidence type="ECO:0000256" key="6">
    <source>
        <dbReference type="ARBA" id="ARBA00022989"/>
    </source>
</evidence>
<keyword evidence="11" id="KW-1185">Reference proteome</keyword>
<feature type="transmembrane region" description="Helical" evidence="8">
    <location>
        <begin position="95"/>
        <end position="118"/>
    </location>
</feature>
<evidence type="ECO:0000313" key="10">
    <source>
        <dbReference type="EMBL" id="NMI01287.1"/>
    </source>
</evidence>
<dbReference type="EMBL" id="JAAXLA010000080">
    <property type="protein sequence ID" value="NMI01287.1"/>
    <property type="molecule type" value="Genomic_DNA"/>
</dbReference>
<keyword evidence="4" id="KW-1003">Cell membrane</keyword>
<dbReference type="PANTHER" id="PTHR30413:SF10">
    <property type="entry name" value="CAPSULE POLYSACCHARIDE EXPORT INNER-MEMBRANE PROTEIN CTRC"/>
    <property type="match status" value="1"/>
</dbReference>
<feature type="transmembrane region" description="Helical" evidence="8">
    <location>
        <begin position="201"/>
        <end position="222"/>
    </location>
</feature>